<gene>
    <name evidence="8" type="ORF">RN001_005708</name>
</gene>
<reference evidence="9" key="1">
    <citation type="submission" date="2023-01" db="EMBL/GenBank/DDBJ databases">
        <title>Key to firefly adult light organ development and bioluminescence: homeobox transcription factors regulate luciferase expression and transportation to peroxisome.</title>
        <authorList>
            <person name="Fu X."/>
        </authorList>
    </citation>
    <scope>NUCLEOTIDE SEQUENCE [LARGE SCALE GENOMIC DNA]</scope>
</reference>
<dbReference type="InterPro" id="IPR028002">
    <property type="entry name" value="Myb_DNA-bind_5"/>
</dbReference>
<protein>
    <recommendedName>
        <fullName evidence="2">Regulatory protein zeste</fullName>
    </recommendedName>
</protein>
<accession>A0AAN7SJ06</accession>
<proteinExistence type="predicted"/>
<keyword evidence="3" id="KW-0805">Transcription regulation</keyword>
<evidence type="ECO:0000256" key="6">
    <source>
        <dbReference type="SAM" id="MobiDB-lite"/>
    </source>
</evidence>
<comment type="subunit">
    <text evidence="1">Self-associates forming complexes of several hundred monomers.</text>
</comment>
<dbReference type="EMBL" id="JARPUR010000002">
    <property type="protein sequence ID" value="KAK4882389.1"/>
    <property type="molecule type" value="Genomic_DNA"/>
</dbReference>
<feature type="region of interest" description="Disordered" evidence="6">
    <location>
        <begin position="101"/>
        <end position="129"/>
    </location>
</feature>
<feature type="domain" description="Myb/SANT-like DNA-binding" evidence="7">
    <location>
        <begin position="10"/>
        <end position="77"/>
    </location>
</feature>
<evidence type="ECO:0000259" key="7">
    <source>
        <dbReference type="Pfam" id="PF13873"/>
    </source>
</evidence>
<evidence type="ECO:0000313" key="8">
    <source>
        <dbReference type="EMBL" id="KAK4882389.1"/>
    </source>
</evidence>
<organism evidence="8 9">
    <name type="scientific">Aquatica leii</name>
    <dbReference type="NCBI Taxonomy" id="1421715"/>
    <lineage>
        <taxon>Eukaryota</taxon>
        <taxon>Metazoa</taxon>
        <taxon>Ecdysozoa</taxon>
        <taxon>Arthropoda</taxon>
        <taxon>Hexapoda</taxon>
        <taxon>Insecta</taxon>
        <taxon>Pterygota</taxon>
        <taxon>Neoptera</taxon>
        <taxon>Endopterygota</taxon>
        <taxon>Coleoptera</taxon>
        <taxon>Polyphaga</taxon>
        <taxon>Elateriformia</taxon>
        <taxon>Elateroidea</taxon>
        <taxon>Lampyridae</taxon>
        <taxon>Luciolinae</taxon>
        <taxon>Aquatica</taxon>
    </lineage>
</organism>
<evidence type="ECO:0000313" key="9">
    <source>
        <dbReference type="Proteomes" id="UP001353858"/>
    </source>
</evidence>
<dbReference type="Proteomes" id="UP001353858">
    <property type="component" value="Unassembled WGS sequence"/>
</dbReference>
<comment type="function">
    <text evidence="5">Involved in transvection phenomena (= synapsis-dependent gene expression), where the synaptic pairing of chromosomes carrying genes with which zeste interacts influences the expression of these genes. Zeste binds to DNA and stimulates transcription from a nearby promoter.</text>
</comment>
<keyword evidence="9" id="KW-1185">Reference proteome</keyword>
<evidence type="ECO:0000256" key="2">
    <source>
        <dbReference type="ARBA" id="ARBA00016807"/>
    </source>
</evidence>
<evidence type="ECO:0000256" key="5">
    <source>
        <dbReference type="ARBA" id="ARBA00025466"/>
    </source>
</evidence>
<evidence type="ECO:0000256" key="1">
    <source>
        <dbReference type="ARBA" id="ARBA00011764"/>
    </source>
</evidence>
<keyword evidence="4" id="KW-0804">Transcription</keyword>
<name>A0AAN7SJ06_9COLE</name>
<evidence type="ECO:0000256" key="4">
    <source>
        <dbReference type="ARBA" id="ARBA00023163"/>
    </source>
</evidence>
<dbReference type="Pfam" id="PF13873">
    <property type="entry name" value="Myb_DNA-bind_5"/>
    <property type="match status" value="1"/>
</dbReference>
<feature type="compositionally biased region" description="Low complexity" evidence="6">
    <location>
        <begin position="105"/>
        <end position="114"/>
    </location>
</feature>
<comment type="caution">
    <text evidence="8">The sequence shown here is derived from an EMBL/GenBank/DDBJ whole genome shotgun (WGS) entry which is preliminary data.</text>
</comment>
<dbReference type="AlphaFoldDB" id="A0AAN7SJ06"/>
<sequence>MSIEKMKRGRTMNWDEQEKKTLVEIIRPYLPVLEDKKKSTSCNRQEEDSWKKVQCELLSHGYSRELPRIKEQWTSEKLENTVAVFQPLDIAVDELQVPQVFKPQSSGSSSSSNSAIVQNKHLVKSKRVNKNRVMSAYEEQMLALNNKKIKQAMQHAPYTKN</sequence>
<evidence type="ECO:0000256" key="3">
    <source>
        <dbReference type="ARBA" id="ARBA00023015"/>
    </source>
</evidence>